<keyword evidence="8" id="KW-1185">Reference proteome</keyword>
<dbReference type="Proteomes" id="UP000005566">
    <property type="component" value="Unassembled WGS sequence"/>
</dbReference>
<keyword evidence="6" id="KW-0472">Membrane</keyword>
<gene>
    <name evidence="7" type="ORF">HJ01_00263</name>
</gene>
<evidence type="ECO:0000313" key="8">
    <source>
        <dbReference type="Proteomes" id="UP000005566"/>
    </source>
</evidence>
<keyword evidence="6" id="KW-0812">Transmembrane</keyword>
<dbReference type="PANTHER" id="PTHR42811">
    <property type="entry name" value="SERINE ACETYLTRANSFERASE"/>
    <property type="match status" value="1"/>
</dbReference>
<keyword evidence="3" id="KW-0677">Repeat</keyword>
<keyword evidence="2 5" id="KW-0808">Transferase</keyword>
<dbReference type="InterPro" id="IPR005881">
    <property type="entry name" value="Ser_O-AcTrfase"/>
</dbReference>
<dbReference type="InterPro" id="IPR011004">
    <property type="entry name" value="Trimer_LpxA-like_sf"/>
</dbReference>
<evidence type="ECO:0000256" key="5">
    <source>
        <dbReference type="PIRNR" id="PIRNR000441"/>
    </source>
</evidence>
<dbReference type="PROSITE" id="PS00101">
    <property type="entry name" value="HEXAPEP_TRANSFERASES"/>
    <property type="match status" value="1"/>
</dbReference>
<dbReference type="PIRSF" id="PIRSF000441">
    <property type="entry name" value="CysE"/>
    <property type="match status" value="1"/>
</dbReference>
<sequence>MMTVFQLIASDYKKYKKYGGHFVAIVFFTQGFWALLQYRIANAIYRKVRIPLIRQVFLLLCLFWQKIIEITTGISIPASVQIGHSFYIGHFGGIILNGKAVIGNNCNISQGTTIGVSGVANSRGVPVIGDYVYIGANAIVAGKITIGNNVLIGAGSLVTTDVAAHSIMLGVPALFISDKGSEGYI</sequence>
<dbReference type="InterPro" id="IPR018357">
    <property type="entry name" value="Hexapep_transf_CS"/>
</dbReference>
<evidence type="ECO:0000313" key="7">
    <source>
        <dbReference type="EMBL" id="EIA10403.1"/>
    </source>
</evidence>
<evidence type="ECO:0000256" key="2">
    <source>
        <dbReference type="ARBA" id="ARBA00022679"/>
    </source>
</evidence>
<accession>H7FM65</accession>
<dbReference type="GO" id="GO:0006535">
    <property type="term" value="P:cysteine biosynthetic process from serine"/>
    <property type="evidence" value="ECO:0007669"/>
    <property type="project" value="InterPro"/>
</dbReference>
<dbReference type="SUPFAM" id="SSF51161">
    <property type="entry name" value="Trimeric LpxA-like enzymes"/>
    <property type="match status" value="1"/>
</dbReference>
<protein>
    <recommendedName>
        <fullName evidence="5">Serine acetyltransferase</fullName>
        <ecNumber evidence="5">2.3.1.30</ecNumber>
    </recommendedName>
</protein>
<evidence type="ECO:0000256" key="3">
    <source>
        <dbReference type="ARBA" id="ARBA00022737"/>
    </source>
</evidence>
<dbReference type="Gene3D" id="2.160.10.10">
    <property type="entry name" value="Hexapeptide repeat proteins"/>
    <property type="match status" value="1"/>
</dbReference>
<dbReference type="STRING" id="1086011.HJ01_00263"/>
<proteinExistence type="inferred from homology"/>
<reference evidence="7 8" key="1">
    <citation type="journal article" date="2014" name="Acta Crystallogr. D">
        <title>Structure-based characterization and antifreeze properties of a hyperactive ice-binding protein from the Antarctic bacterium Flavobacterium frigoris PS1.</title>
        <authorList>
            <person name="Do H."/>
            <person name="Kim S.J."/>
            <person name="Kim H.J."/>
            <person name="Lee J.H."/>
        </authorList>
    </citation>
    <scope>NUCLEOTIDE SEQUENCE [LARGE SCALE GENOMIC DNA]</scope>
    <source>
        <strain evidence="7 8">PS1</strain>
    </source>
</reference>
<organism evidence="7 8">
    <name type="scientific">Flavobacterium frigoris (strain PS1)</name>
    <dbReference type="NCBI Taxonomy" id="1086011"/>
    <lineage>
        <taxon>Bacteria</taxon>
        <taxon>Pseudomonadati</taxon>
        <taxon>Bacteroidota</taxon>
        <taxon>Flavobacteriia</taxon>
        <taxon>Flavobacteriales</taxon>
        <taxon>Flavobacteriaceae</taxon>
        <taxon>Flavobacterium</taxon>
    </lineage>
</organism>
<evidence type="ECO:0000256" key="6">
    <source>
        <dbReference type="SAM" id="Phobius"/>
    </source>
</evidence>
<dbReference type="Pfam" id="PF00132">
    <property type="entry name" value="Hexapep"/>
    <property type="match status" value="1"/>
</dbReference>
<comment type="catalytic activity">
    <reaction evidence="5">
        <text>L-serine + acetyl-CoA = O-acetyl-L-serine + CoA</text>
        <dbReference type="Rhea" id="RHEA:24560"/>
        <dbReference type="ChEBI" id="CHEBI:33384"/>
        <dbReference type="ChEBI" id="CHEBI:57287"/>
        <dbReference type="ChEBI" id="CHEBI:57288"/>
        <dbReference type="ChEBI" id="CHEBI:58340"/>
        <dbReference type="EC" id="2.3.1.30"/>
    </reaction>
</comment>
<feature type="transmembrane region" description="Helical" evidence="6">
    <location>
        <begin position="18"/>
        <end position="36"/>
    </location>
</feature>
<comment type="caution">
    <text evidence="7">The sequence shown here is derived from an EMBL/GenBank/DDBJ whole genome shotgun (WGS) entry which is preliminary data.</text>
</comment>
<dbReference type="EC" id="2.3.1.30" evidence="5"/>
<evidence type="ECO:0000256" key="1">
    <source>
        <dbReference type="ARBA" id="ARBA00007274"/>
    </source>
</evidence>
<dbReference type="AlphaFoldDB" id="H7FM65"/>
<dbReference type="InterPro" id="IPR001451">
    <property type="entry name" value="Hexapep"/>
</dbReference>
<dbReference type="EMBL" id="AHKF01000006">
    <property type="protein sequence ID" value="EIA10403.1"/>
    <property type="molecule type" value="Genomic_DNA"/>
</dbReference>
<evidence type="ECO:0000256" key="4">
    <source>
        <dbReference type="ARBA" id="ARBA00023315"/>
    </source>
</evidence>
<keyword evidence="6" id="KW-1133">Transmembrane helix</keyword>
<dbReference type="eggNOG" id="COG1045">
    <property type="taxonomic scope" value="Bacteria"/>
</dbReference>
<dbReference type="GO" id="GO:0005737">
    <property type="term" value="C:cytoplasm"/>
    <property type="evidence" value="ECO:0007669"/>
    <property type="project" value="InterPro"/>
</dbReference>
<dbReference type="GO" id="GO:0009001">
    <property type="term" value="F:serine O-acetyltransferase activity"/>
    <property type="evidence" value="ECO:0007669"/>
    <property type="project" value="UniProtKB-EC"/>
</dbReference>
<dbReference type="InterPro" id="IPR045304">
    <property type="entry name" value="LbH_SAT"/>
</dbReference>
<dbReference type="PATRIC" id="fig|1086011.3.peg.258"/>
<name>H7FM65_FLAFP</name>
<keyword evidence="4 5" id="KW-0012">Acyltransferase</keyword>
<dbReference type="RefSeq" id="WP_007136440.1">
    <property type="nucleotide sequence ID" value="NZ_AHKF01000006.1"/>
</dbReference>
<comment type="similarity">
    <text evidence="1 5">Belongs to the transferase hexapeptide repeat family.</text>
</comment>
<dbReference type="CDD" id="cd03354">
    <property type="entry name" value="LbH_SAT"/>
    <property type="match status" value="1"/>
</dbReference>